<dbReference type="Pfam" id="PF07729">
    <property type="entry name" value="FCD"/>
    <property type="match status" value="1"/>
</dbReference>
<dbReference type="PANTHER" id="PTHR43537:SF5">
    <property type="entry name" value="UXU OPERON TRANSCRIPTIONAL REGULATOR"/>
    <property type="match status" value="1"/>
</dbReference>
<dbReference type="SMART" id="SM00895">
    <property type="entry name" value="FCD"/>
    <property type="match status" value="1"/>
</dbReference>
<dbReference type="RefSeq" id="WP_200945240.1">
    <property type="nucleotide sequence ID" value="NZ_BMLD01000001.1"/>
</dbReference>
<dbReference type="PANTHER" id="PTHR43537">
    <property type="entry name" value="TRANSCRIPTIONAL REGULATOR, GNTR FAMILY"/>
    <property type="match status" value="1"/>
</dbReference>
<dbReference type="Gene3D" id="1.20.120.530">
    <property type="entry name" value="GntR ligand-binding domain-like"/>
    <property type="match status" value="1"/>
</dbReference>
<dbReference type="Pfam" id="PF00392">
    <property type="entry name" value="GntR"/>
    <property type="match status" value="1"/>
</dbReference>
<feature type="domain" description="HTH gntR-type" evidence="4">
    <location>
        <begin position="24"/>
        <end position="92"/>
    </location>
</feature>
<dbReference type="InterPro" id="IPR036388">
    <property type="entry name" value="WH-like_DNA-bd_sf"/>
</dbReference>
<dbReference type="EMBL" id="JAVDRL010000012">
    <property type="protein sequence ID" value="MDR6533328.1"/>
    <property type="molecule type" value="Genomic_DNA"/>
</dbReference>
<dbReference type="InterPro" id="IPR008920">
    <property type="entry name" value="TF_FadR/GntR_C"/>
</dbReference>
<keyword evidence="1" id="KW-0805">Transcription regulation</keyword>
<keyword evidence="2 5" id="KW-0238">DNA-binding</keyword>
<dbReference type="SMART" id="SM00345">
    <property type="entry name" value="HTH_GNTR"/>
    <property type="match status" value="1"/>
</dbReference>
<evidence type="ECO:0000256" key="1">
    <source>
        <dbReference type="ARBA" id="ARBA00023015"/>
    </source>
</evidence>
<dbReference type="InterPro" id="IPR036390">
    <property type="entry name" value="WH_DNA-bd_sf"/>
</dbReference>
<dbReference type="SUPFAM" id="SSF48008">
    <property type="entry name" value="GntR ligand-binding domain-like"/>
    <property type="match status" value="1"/>
</dbReference>
<dbReference type="PRINTS" id="PR00035">
    <property type="entry name" value="HTHGNTR"/>
</dbReference>
<dbReference type="GO" id="GO:0003677">
    <property type="term" value="F:DNA binding"/>
    <property type="evidence" value="ECO:0007669"/>
    <property type="project" value="UniProtKB-KW"/>
</dbReference>
<comment type="caution">
    <text evidence="5">The sequence shown here is derived from an EMBL/GenBank/DDBJ whole genome shotgun (WGS) entry which is preliminary data.</text>
</comment>
<gene>
    <name evidence="5" type="ORF">J2800_004090</name>
</gene>
<keyword evidence="3" id="KW-0804">Transcription</keyword>
<dbReference type="Gene3D" id="1.10.10.10">
    <property type="entry name" value="Winged helix-like DNA-binding domain superfamily/Winged helix DNA-binding domain"/>
    <property type="match status" value="1"/>
</dbReference>
<dbReference type="InterPro" id="IPR011711">
    <property type="entry name" value="GntR_C"/>
</dbReference>
<dbReference type="CDD" id="cd07377">
    <property type="entry name" value="WHTH_GntR"/>
    <property type="match status" value="1"/>
</dbReference>
<protein>
    <submittedName>
        <fullName evidence="5">DNA-binding FadR family transcriptional regulator</fullName>
    </submittedName>
</protein>
<evidence type="ECO:0000313" key="5">
    <source>
        <dbReference type="EMBL" id="MDR6533328.1"/>
    </source>
</evidence>
<sequence>MLQFPDMALRKSNEGLVAAPIVKRKLSDHVLDRLKAMITSGEYPPGHALPSERELMASYGVGRPAIREAMQALANMGLITIKHGERARVRPLSAKAAVGQIDLVAQLMLSASPTMLENLKDARRFFERGMVREAAQKADSADIEELGQLVEEQAAVVGDAEAFIAADRRFHGKIAAISRNAIFDAVSEAMLGWLRDHQVEPSATIAQRRLALQAHAAIVNSIKARDPDGAEAALLRYLDQSDA</sequence>
<dbReference type="SUPFAM" id="SSF46785">
    <property type="entry name" value="Winged helix' DNA-binding domain"/>
    <property type="match status" value="1"/>
</dbReference>
<dbReference type="Proteomes" id="UP001262754">
    <property type="component" value="Unassembled WGS sequence"/>
</dbReference>
<keyword evidence="6" id="KW-1185">Reference proteome</keyword>
<evidence type="ECO:0000313" key="6">
    <source>
        <dbReference type="Proteomes" id="UP001262754"/>
    </source>
</evidence>
<evidence type="ECO:0000259" key="4">
    <source>
        <dbReference type="PROSITE" id="PS50949"/>
    </source>
</evidence>
<name>A0ABU1N4G0_9CAUL</name>
<evidence type="ECO:0000256" key="2">
    <source>
        <dbReference type="ARBA" id="ARBA00023125"/>
    </source>
</evidence>
<organism evidence="5 6">
    <name type="scientific">Caulobacter rhizosphaerae</name>
    <dbReference type="NCBI Taxonomy" id="2010972"/>
    <lineage>
        <taxon>Bacteria</taxon>
        <taxon>Pseudomonadati</taxon>
        <taxon>Pseudomonadota</taxon>
        <taxon>Alphaproteobacteria</taxon>
        <taxon>Caulobacterales</taxon>
        <taxon>Caulobacteraceae</taxon>
        <taxon>Caulobacter</taxon>
    </lineage>
</organism>
<dbReference type="PROSITE" id="PS50949">
    <property type="entry name" value="HTH_GNTR"/>
    <property type="match status" value="1"/>
</dbReference>
<reference evidence="5 6" key="1">
    <citation type="submission" date="2023-07" db="EMBL/GenBank/DDBJ databases">
        <title>Sorghum-associated microbial communities from plants grown in Nebraska, USA.</title>
        <authorList>
            <person name="Schachtman D."/>
        </authorList>
    </citation>
    <scope>NUCLEOTIDE SEQUENCE [LARGE SCALE GENOMIC DNA]</scope>
    <source>
        <strain evidence="5 6">DS2154</strain>
    </source>
</reference>
<dbReference type="InterPro" id="IPR000524">
    <property type="entry name" value="Tscrpt_reg_HTH_GntR"/>
</dbReference>
<accession>A0ABU1N4G0</accession>
<evidence type="ECO:0000256" key="3">
    <source>
        <dbReference type="ARBA" id="ARBA00023163"/>
    </source>
</evidence>
<dbReference type="NCBIfam" id="NF003011">
    <property type="entry name" value="PRK03837.1"/>
    <property type="match status" value="1"/>
</dbReference>
<proteinExistence type="predicted"/>